<proteinExistence type="predicted"/>
<accession>A0ABX7BFR6</accession>
<protein>
    <submittedName>
        <fullName evidence="3">DUF4167 domain-containing protein</fullName>
    </submittedName>
</protein>
<dbReference type="RefSeq" id="WP_201082702.1">
    <property type="nucleotide sequence ID" value="NZ_CP067421.1"/>
</dbReference>
<feature type="domain" description="DUF4167" evidence="2">
    <location>
        <begin position="32"/>
        <end position="76"/>
    </location>
</feature>
<sequence length="93" mass="9900">MTPPDQHRSRSRNRVPAGHKPSQHGGGRTGGSGSALAKHARYLELAQLARTAGDEVAAQHNLQHAEHWYRTAMAERRTGSDAPAAVDGGILAD</sequence>
<feature type="region of interest" description="Disordered" evidence="1">
    <location>
        <begin position="1"/>
        <end position="36"/>
    </location>
</feature>
<geneLocation type="plasmid" evidence="3 4">
    <name>pTT6-1</name>
</geneLocation>
<feature type="compositionally biased region" description="Gly residues" evidence="1">
    <location>
        <begin position="24"/>
        <end position="33"/>
    </location>
</feature>
<feature type="region of interest" description="Disordered" evidence="1">
    <location>
        <begin position="74"/>
        <end position="93"/>
    </location>
</feature>
<keyword evidence="3" id="KW-0614">Plasmid</keyword>
<evidence type="ECO:0000313" key="4">
    <source>
        <dbReference type="Proteomes" id="UP000595197"/>
    </source>
</evidence>
<organism evidence="3 4">
    <name type="scientific">Skermanella cutis</name>
    <dbReference type="NCBI Taxonomy" id="2775420"/>
    <lineage>
        <taxon>Bacteria</taxon>
        <taxon>Pseudomonadati</taxon>
        <taxon>Pseudomonadota</taxon>
        <taxon>Alphaproteobacteria</taxon>
        <taxon>Rhodospirillales</taxon>
        <taxon>Azospirillaceae</taxon>
        <taxon>Skermanella</taxon>
    </lineage>
</organism>
<dbReference type="Proteomes" id="UP000595197">
    <property type="component" value="Plasmid pTT6-1"/>
</dbReference>
<dbReference type="EMBL" id="CP067421">
    <property type="protein sequence ID" value="QQP93237.1"/>
    <property type="molecule type" value="Genomic_DNA"/>
</dbReference>
<dbReference type="InterPro" id="IPR025430">
    <property type="entry name" value="DUF4167"/>
</dbReference>
<evidence type="ECO:0000256" key="1">
    <source>
        <dbReference type="SAM" id="MobiDB-lite"/>
    </source>
</evidence>
<name>A0ABX7BFR6_9PROT</name>
<evidence type="ECO:0000313" key="3">
    <source>
        <dbReference type="EMBL" id="QQP93237.1"/>
    </source>
</evidence>
<dbReference type="Pfam" id="PF13763">
    <property type="entry name" value="DUF4167"/>
    <property type="match status" value="1"/>
</dbReference>
<reference evidence="3" key="1">
    <citation type="submission" date="2021-02" db="EMBL/GenBank/DDBJ databases">
        <title>Skermanella TT6 skin isolate.</title>
        <authorList>
            <person name="Lee K."/>
            <person name="Ganzorig M."/>
        </authorList>
    </citation>
    <scope>NUCLEOTIDE SEQUENCE</scope>
    <source>
        <strain evidence="3">TT6</strain>
    </source>
</reference>
<gene>
    <name evidence="3" type="ORF">IGS68_29390</name>
</gene>
<keyword evidence="4" id="KW-1185">Reference proteome</keyword>
<evidence type="ECO:0000259" key="2">
    <source>
        <dbReference type="Pfam" id="PF13763"/>
    </source>
</evidence>